<accession>A0A8I2YQF2</accession>
<evidence type="ECO:0000313" key="1">
    <source>
        <dbReference type="EMBL" id="KAG6377394.1"/>
    </source>
</evidence>
<organism evidence="1 2">
    <name type="scientific">Boletus reticuloceps</name>
    <dbReference type="NCBI Taxonomy" id="495285"/>
    <lineage>
        <taxon>Eukaryota</taxon>
        <taxon>Fungi</taxon>
        <taxon>Dikarya</taxon>
        <taxon>Basidiomycota</taxon>
        <taxon>Agaricomycotina</taxon>
        <taxon>Agaricomycetes</taxon>
        <taxon>Agaricomycetidae</taxon>
        <taxon>Boletales</taxon>
        <taxon>Boletineae</taxon>
        <taxon>Boletaceae</taxon>
        <taxon>Boletoideae</taxon>
        <taxon>Boletus</taxon>
    </lineage>
</organism>
<gene>
    <name evidence="1" type="ORF">JVT61DRAFT_15190</name>
</gene>
<name>A0A8I2YQF2_9AGAM</name>
<reference evidence="1" key="1">
    <citation type="submission" date="2021-03" db="EMBL/GenBank/DDBJ databases">
        <title>Evolutionary innovations through gain and loss of genes in the ectomycorrhizal Boletales.</title>
        <authorList>
            <person name="Wu G."/>
            <person name="Miyauchi S."/>
            <person name="Morin E."/>
            <person name="Yang Z.-L."/>
            <person name="Xu J."/>
            <person name="Martin F.M."/>
        </authorList>
    </citation>
    <scope>NUCLEOTIDE SEQUENCE</scope>
    <source>
        <strain evidence="1">BR01</strain>
    </source>
</reference>
<comment type="caution">
    <text evidence="1">The sequence shown here is derived from an EMBL/GenBank/DDBJ whole genome shotgun (WGS) entry which is preliminary data.</text>
</comment>
<dbReference type="OrthoDB" id="2683651at2759"/>
<dbReference type="Proteomes" id="UP000683000">
    <property type="component" value="Unassembled WGS sequence"/>
</dbReference>
<proteinExistence type="predicted"/>
<keyword evidence="2" id="KW-1185">Reference proteome</keyword>
<protein>
    <submittedName>
        <fullName evidence="1">Uncharacterized protein</fullName>
    </submittedName>
</protein>
<dbReference type="EMBL" id="JAGFBS010000009">
    <property type="protein sequence ID" value="KAG6377394.1"/>
    <property type="molecule type" value="Genomic_DNA"/>
</dbReference>
<evidence type="ECO:0000313" key="2">
    <source>
        <dbReference type="Proteomes" id="UP000683000"/>
    </source>
</evidence>
<sequence>MNAHSMTPCTPQDDVHSEVFLKTFSFFCVLLDKGCAFSSHADFPDSSDTVLQENNPVIVKSDDECDHRCKMVKCCGWLILLYDKYNQPYIKCSMHSQDTENAHLFLRNLQEFDMLYLEDHSAIYLYIETYMKSLGIGPLAPCAFVALCSEQKQVYSHPYAPASPHHQDSSFNYSVSPISPIVARLETCQCNSSLPLT</sequence>
<dbReference type="AlphaFoldDB" id="A0A8I2YQF2"/>